<dbReference type="EMBL" id="CM001219">
    <property type="protein sequence ID" value="AES70758.1"/>
    <property type="molecule type" value="Genomic_DNA"/>
</dbReference>
<sequence>MVVETEVREREREVEVEENDGGLDGGGFRRRKRIQNGKKKKMRSFFAAGIIEQTRAKSRVCIRVWVMHQNTFAILK</sequence>
<gene>
    <name evidence="1" type="ordered locus">MTR_3g062000</name>
</gene>
<evidence type="ECO:0000313" key="2">
    <source>
        <dbReference type="EnsemblPlants" id="AES70758"/>
    </source>
</evidence>
<evidence type="ECO:0000313" key="3">
    <source>
        <dbReference type="Proteomes" id="UP000002051"/>
    </source>
</evidence>
<evidence type="ECO:0000313" key="1">
    <source>
        <dbReference type="EMBL" id="AES70758.1"/>
    </source>
</evidence>
<reference evidence="1 3" key="2">
    <citation type="journal article" date="2014" name="BMC Genomics">
        <title>An improved genome release (version Mt4.0) for the model legume Medicago truncatula.</title>
        <authorList>
            <person name="Tang H."/>
            <person name="Krishnakumar V."/>
            <person name="Bidwell S."/>
            <person name="Rosen B."/>
            <person name="Chan A."/>
            <person name="Zhou S."/>
            <person name="Gentzbittel L."/>
            <person name="Childs K.L."/>
            <person name="Yandell M."/>
            <person name="Gundlach H."/>
            <person name="Mayer K.F."/>
            <person name="Schwartz D.C."/>
            <person name="Town C.D."/>
        </authorList>
    </citation>
    <scope>GENOME REANNOTATION</scope>
    <source>
        <strain evidence="2 3">cv. Jemalong A17</strain>
    </source>
</reference>
<dbReference type="PaxDb" id="3880-AES70758"/>
<dbReference type="Proteomes" id="UP000002051">
    <property type="component" value="Chromosome 3"/>
</dbReference>
<dbReference type="EnsemblPlants" id="AES70758">
    <property type="protein sequence ID" value="AES70758"/>
    <property type="gene ID" value="MTR_3g062000"/>
</dbReference>
<dbReference type="AlphaFoldDB" id="G7J295"/>
<dbReference type="HOGENOM" id="CLU_2658192_0_0_1"/>
<organism evidence="1 3">
    <name type="scientific">Medicago truncatula</name>
    <name type="common">Barrel medic</name>
    <name type="synonym">Medicago tribuloides</name>
    <dbReference type="NCBI Taxonomy" id="3880"/>
    <lineage>
        <taxon>Eukaryota</taxon>
        <taxon>Viridiplantae</taxon>
        <taxon>Streptophyta</taxon>
        <taxon>Embryophyta</taxon>
        <taxon>Tracheophyta</taxon>
        <taxon>Spermatophyta</taxon>
        <taxon>Magnoliopsida</taxon>
        <taxon>eudicotyledons</taxon>
        <taxon>Gunneridae</taxon>
        <taxon>Pentapetalae</taxon>
        <taxon>rosids</taxon>
        <taxon>fabids</taxon>
        <taxon>Fabales</taxon>
        <taxon>Fabaceae</taxon>
        <taxon>Papilionoideae</taxon>
        <taxon>50 kb inversion clade</taxon>
        <taxon>NPAAA clade</taxon>
        <taxon>Hologalegina</taxon>
        <taxon>IRL clade</taxon>
        <taxon>Trifolieae</taxon>
        <taxon>Medicago</taxon>
    </lineage>
</organism>
<reference evidence="1 3" key="1">
    <citation type="journal article" date="2011" name="Nature">
        <title>The Medicago genome provides insight into the evolution of rhizobial symbioses.</title>
        <authorList>
            <person name="Young N.D."/>
            <person name="Debelle F."/>
            <person name="Oldroyd G.E."/>
            <person name="Geurts R."/>
            <person name="Cannon S.B."/>
            <person name="Udvardi M.K."/>
            <person name="Benedito V.A."/>
            <person name="Mayer K.F."/>
            <person name="Gouzy J."/>
            <person name="Schoof H."/>
            <person name="Van de Peer Y."/>
            <person name="Proost S."/>
            <person name="Cook D.R."/>
            <person name="Meyers B.C."/>
            <person name="Spannagl M."/>
            <person name="Cheung F."/>
            <person name="De Mita S."/>
            <person name="Krishnakumar V."/>
            <person name="Gundlach H."/>
            <person name="Zhou S."/>
            <person name="Mudge J."/>
            <person name="Bharti A.K."/>
            <person name="Murray J.D."/>
            <person name="Naoumkina M.A."/>
            <person name="Rosen B."/>
            <person name="Silverstein K.A."/>
            <person name="Tang H."/>
            <person name="Rombauts S."/>
            <person name="Zhao P.X."/>
            <person name="Zhou P."/>
            <person name="Barbe V."/>
            <person name="Bardou P."/>
            <person name="Bechner M."/>
            <person name="Bellec A."/>
            <person name="Berger A."/>
            <person name="Berges H."/>
            <person name="Bidwell S."/>
            <person name="Bisseling T."/>
            <person name="Choisne N."/>
            <person name="Couloux A."/>
            <person name="Denny R."/>
            <person name="Deshpande S."/>
            <person name="Dai X."/>
            <person name="Doyle J.J."/>
            <person name="Dudez A.M."/>
            <person name="Farmer A.D."/>
            <person name="Fouteau S."/>
            <person name="Franken C."/>
            <person name="Gibelin C."/>
            <person name="Gish J."/>
            <person name="Goldstein S."/>
            <person name="Gonzalez A.J."/>
            <person name="Green P.J."/>
            <person name="Hallab A."/>
            <person name="Hartog M."/>
            <person name="Hua A."/>
            <person name="Humphray S.J."/>
            <person name="Jeong D.H."/>
            <person name="Jing Y."/>
            <person name="Jocker A."/>
            <person name="Kenton S.M."/>
            <person name="Kim D.J."/>
            <person name="Klee K."/>
            <person name="Lai H."/>
            <person name="Lang C."/>
            <person name="Lin S."/>
            <person name="Macmil S.L."/>
            <person name="Magdelenat G."/>
            <person name="Matthews L."/>
            <person name="McCorrison J."/>
            <person name="Monaghan E.L."/>
            <person name="Mun J.H."/>
            <person name="Najar F.Z."/>
            <person name="Nicholson C."/>
            <person name="Noirot C."/>
            <person name="O'Bleness M."/>
            <person name="Paule C.R."/>
            <person name="Poulain J."/>
            <person name="Prion F."/>
            <person name="Qin B."/>
            <person name="Qu C."/>
            <person name="Retzel E.F."/>
            <person name="Riddle C."/>
            <person name="Sallet E."/>
            <person name="Samain S."/>
            <person name="Samson N."/>
            <person name="Sanders I."/>
            <person name="Saurat O."/>
            <person name="Scarpelli C."/>
            <person name="Schiex T."/>
            <person name="Segurens B."/>
            <person name="Severin A.J."/>
            <person name="Sherrier D.J."/>
            <person name="Shi R."/>
            <person name="Sims S."/>
            <person name="Singer S.R."/>
            <person name="Sinharoy S."/>
            <person name="Sterck L."/>
            <person name="Viollet A."/>
            <person name="Wang B.B."/>
            <person name="Wang K."/>
            <person name="Wang M."/>
            <person name="Wang X."/>
            <person name="Warfsmann J."/>
            <person name="Weissenbach J."/>
            <person name="White D.D."/>
            <person name="White J.D."/>
            <person name="Wiley G.B."/>
            <person name="Wincker P."/>
            <person name="Xing Y."/>
            <person name="Yang L."/>
            <person name="Yao Z."/>
            <person name="Ying F."/>
            <person name="Zhai J."/>
            <person name="Zhou L."/>
            <person name="Zuber A."/>
            <person name="Denarie J."/>
            <person name="Dixon R.A."/>
            <person name="May G.D."/>
            <person name="Schwartz D.C."/>
            <person name="Rogers J."/>
            <person name="Quetier F."/>
            <person name="Town C.D."/>
            <person name="Roe B.A."/>
        </authorList>
    </citation>
    <scope>NUCLEOTIDE SEQUENCE [LARGE SCALE GENOMIC DNA]</scope>
    <source>
        <strain evidence="1">A17</strain>
        <strain evidence="2 3">cv. Jemalong A17</strain>
    </source>
</reference>
<proteinExistence type="predicted"/>
<protein>
    <submittedName>
        <fullName evidence="1 2">Uncharacterized protein</fullName>
    </submittedName>
</protein>
<reference evidence="2" key="3">
    <citation type="submission" date="2015-04" db="UniProtKB">
        <authorList>
            <consortium name="EnsemblPlants"/>
        </authorList>
    </citation>
    <scope>IDENTIFICATION</scope>
    <source>
        <strain evidence="2">cv. Jemalong A17</strain>
    </source>
</reference>
<name>G7J295_MEDTR</name>
<accession>G7J295</accession>
<keyword evidence="3" id="KW-1185">Reference proteome</keyword>